<accession>A0A3G3JUW4</accession>
<dbReference type="KEGG" id="coh:EAV92_01045"/>
<dbReference type="InterPro" id="IPR050109">
    <property type="entry name" value="HTH-type_TetR-like_transc_reg"/>
</dbReference>
<dbReference type="PANTHER" id="PTHR30055:SF234">
    <property type="entry name" value="HTH-TYPE TRANSCRIPTIONAL REGULATOR BETI"/>
    <property type="match status" value="1"/>
</dbReference>
<dbReference type="AlphaFoldDB" id="A0A3G3JUW4"/>
<feature type="domain" description="HTH tetR-type" evidence="5">
    <location>
        <begin position="9"/>
        <end position="69"/>
    </location>
</feature>
<dbReference type="Gene3D" id="1.10.357.10">
    <property type="entry name" value="Tetracycline Repressor, domain 2"/>
    <property type="match status" value="1"/>
</dbReference>
<dbReference type="PROSITE" id="PS01081">
    <property type="entry name" value="HTH_TETR_1"/>
    <property type="match status" value="1"/>
</dbReference>
<keyword evidence="3" id="KW-0804">Transcription</keyword>
<dbReference type="GO" id="GO:0000976">
    <property type="term" value="F:transcription cis-regulatory region binding"/>
    <property type="evidence" value="ECO:0007669"/>
    <property type="project" value="TreeGrafter"/>
</dbReference>
<keyword evidence="1" id="KW-0805">Transcription regulation</keyword>
<evidence type="ECO:0000256" key="4">
    <source>
        <dbReference type="PROSITE-ProRule" id="PRU00335"/>
    </source>
</evidence>
<dbReference type="InterPro" id="IPR023772">
    <property type="entry name" value="DNA-bd_HTH_TetR-type_CS"/>
</dbReference>
<dbReference type="EMBL" id="CP033433">
    <property type="protein sequence ID" value="AYQ71299.1"/>
    <property type="molecule type" value="Genomic_DNA"/>
</dbReference>
<evidence type="ECO:0000259" key="5">
    <source>
        <dbReference type="PROSITE" id="PS50977"/>
    </source>
</evidence>
<keyword evidence="2 4" id="KW-0238">DNA-binding</keyword>
<dbReference type="InterPro" id="IPR009057">
    <property type="entry name" value="Homeodomain-like_sf"/>
</dbReference>
<evidence type="ECO:0000256" key="2">
    <source>
        <dbReference type="ARBA" id="ARBA00023125"/>
    </source>
</evidence>
<dbReference type="GO" id="GO:0003700">
    <property type="term" value="F:DNA-binding transcription factor activity"/>
    <property type="evidence" value="ECO:0007669"/>
    <property type="project" value="TreeGrafter"/>
</dbReference>
<evidence type="ECO:0000313" key="6">
    <source>
        <dbReference type="EMBL" id="AYQ71299.1"/>
    </source>
</evidence>
<dbReference type="PANTHER" id="PTHR30055">
    <property type="entry name" value="HTH-TYPE TRANSCRIPTIONAL REGULATOR RUTR"/>
    <property type="match status" value="1"/>
</dbReference>
<evidence type="ECO:0000313" key="7">
    <source>
        <dbReference type="Proteomes" id="UP000269097"/>
    </source>
</evidence>
<evidence type="ECO:0000256" key="1">
    <source>
        <dbReference type="ARBA" id="ARBA00023015"/>
    </source>
</evidence>
<name>A0A3G3JUW4_9BACL</name>
<dbReference type="PROSITE" id="PS50977">
    <property type="entry name" value="HTH_TETR_2"/>
    <property type="match status" value="1"/>
</dbReference>
<sequence>MAPKDEASLNRKEQILEAAAALFAESGYYKTTTADVAKAVGVTQPYVFHFFKSKEQLYLAVLEQASQRILQAFDAAQAPPEQLHIEMGKAFARLLVSHRNEILLVMMAFTTPEPAVREYTKREFDLVYERVKARFEEAGIPNASYQASAFIGQGLICTMAETLNLPKLLPWYGHEDDFV</sequence>
<keyword evidence="7" id="KW-1185">Reference proteome</keyword>
<dbReference type="Proteomes" id="UP000269097">
    <property type="component" value="Chromosome"/>
</dbReference>
<reference evidence="6 7" key="1">
    <citation type="submission" date="2018-10" db="EMBL/GenBank/DDBJ databases">
        <title>Genome Sequence of Cohnella sp.</title>
        <authorList>
            <person name="Srinivasan S."/>
            <person name="Kim M.K."/>
        </authorList>
    </citation>
    <scope>NUCLEOTIDE SEQUENCE [LARGE SCALE GENOMIC DNA]</scope>
    <source>
        <strain evidence="6 7">18JY8-7</strain>
    </source>
</reference>
<organism evidence="6 7">
    <name type="scientific">Cohnella candidum</name>
    <dbReference type="NCBI Taxonomy" id="2674991"/>
    <lineage>
        <taxon>Bacteria</taxon>
        <taxon>Bacillati</taxon>
        <taxon>Bacillota</taxon>
        <taxon>Bacilli</taxon>
        <taxon>Bacillales</taxon>
        <taxon>Paenibacillaceae</taxon>
        <taxon>Cohnella</taxon>
    </lineage>
</organism>
<dbReference type="Pfam" id="PF00440">
    <property type="entry name" value="TetR_N"/>
    <property type="match status" value="1"/>
</dbReference>
<dbReference type="PRINTS" id="PR00455">
    <property type="entry name" value="HTHTETR"/>
</dbReference>
<protein>
    <submittedName>
        <fullName evidence="6">TetR/AcrR family transcriptional regulator</fullName>
    </submittedName>
</protein>
<evidence type="ECO:0000256" key="3">
    <source>
        <dbReference type="ARBA" id="ARBA00023163"/>
    </source>
</evidence>
<proteinExistence type="predicted"/>
<dbReference type="InterPro" id="IPR001647">
    <property type="entry name" value="HTH_TetR"/>
</dbReference>
<gene>
    <name evidence="6" type="ORF">EAV92_01045</name>
</gene>
<feature type="DNA-binding region" description="H-T-H motif" evidence="4">
    <location>
        <begin position="32"/>
        <end position="51"/>
    </location>
</feature>
<dbReference type="SUPFAM" id="SSF46689">
    <property type="entry name" value="Homeodomain-like"/>
    <property type="match status" value="1"/>
</dbReference>
<dbReference type="RefSeq" id="WP_123039363.1">
    <property type="nucleotide sequence ID" value="NZ_CP033433.1"/>
</dbReference>